<reference evidence="1" key="1">
    <citation type="submission" date="2023-10" db="EMBL/GenBank/DDBJ databases">
        <title>Amphibacter perezi, gen. nov., sp. nov. a novel taxa of the family Comamonadaceae, class Betaproteobacteria isolated from the skin microbiota of Pelophylax perezi from different populations.</title>
        <authorList>
            <person name="Costa S."/>
            <person name="Proenca D.N."/>
            <person name="Lopes I."/>
            <person name="Morais P.V."/>
        </authorList>
    </citation>
    <scope>NUCLEOTIDE SEQUENCE</scope>
    <source>
        <strain evidence="1">SL12-8</strain>
    </source>
</reference>
<accession>A0ACC6NYN4</accession>
<gene>
    <name evidence="1" type="ORF">RV045_01190</name>
</gene>
<sequence>MNTLFDPKTLIGALSLGAVFLVAALVLAALVRRLTRRVAPHLTDVTGLAFASALGQVMVYLGTFVLYAHLVPDLRALGTALLTGVSIVSVVIGLAAQNTLGNLVAGLSLVLYRPVRVGDWVQVSAPAGVTTACVELLSLGYTTLRDAQGRQVLVPNSVMVSSVVVRLSAEQAAQASQPPAPSVAG</sequence>
<comment type="caution">
    <text evidence="1">The sequence shown here is derived from an EMBL/GenBank/DDBJ whole genome shotgun (WGS) entry which is preliminary data.</text>
</comment>
<organism evidence="1 2">
    <name type="scientific">Amphibiibacter pelophylacis</name>
    <dbReference type="NCBI Taxonomy" id="1799477"/>
    <lineage>
        <taxon>Bacteria</taxon>
        <taxon>Pseudomonadati</taxon>
        <taxon>Pseudomonadota</taxon>
        <taxon>Betaproteobacteria</taxon>
        <taxon>Burkholderiales</taxon>
        <taxon>Sphaerotilaceae</taxon>
        <taxon>Amphibiibacter</taxon>
    </lineage>
</organism>
<evidence type="ECO:0000313" key="2">
    <source>
        <dbReference type="Proteomes" id="UP001364695"/>
    </source>
</evidence>
<proteinExistence type="predicted"/>
<dbReference type="Proteomes" id="UP001364695">
    <property type="component" value="Unassembled WGS sequence"/>
</dbReference>
<name>A0ACC6NYN4_9BURK</name>
<evidence type="ECO:0000313" key="1">
    <source>
        <dbReference type="EMBL" id="MEJ7137045.1"/>
    </source>
</evidence>
<protein>
    <submittedName>
        <fullName evidence="1">Mechanosensitive ion channel</fullName>
    </submittedName>
</protein>
<keyword evidence="2" id="KW-1185">Reference proteome</keyword>
<dbReference type="EMBL" id="JAWDIE010000001">
    <property type="protein sequence ID" value="MEJ7137045.1"/>
    <property type="molecule type" value="Genomic_DNA"/>
</dbReference>